<organism evidence="1 2">
    <name type="scientific">Diabrotica balteata</name>
    <name type="common">Banded cucumber beetle</name>
    <dbReference type="NCBI Taxonomy" id="107213"/>
    <lineage>
        <taxon>Eukaryota</taxon>
        <taxon>Metazoa</taxon>
        <taxon>Ecdysozoa</taxon>
        <taxon>Arthropoda</taxon>
        <taxon>Hexapoda</taxon>
        <taxon>Insecta</taxon>
        <taxon>Pterygota</taxon>
        <taxon>Neoptera</taxon>
        <taxon>Endopterygota</taxon>
        <taxon>Coleoptera</taxon>
        <taxon>Polyphaga</taxon>
        <taxon>Cucujiformia</taxon>
        <taxon>Chrysomeloidea</taxon>
        <taxon>Chrysomelidae</taxon>
        <taxon>Galerucinae</taxon>
        <taxon>Diabroticina</taxon>
        <taxon>Diabroticites</taxon>
        <taxon>Diabrotica</taxon>
    </lineage>
</organism>
<protein>
    <submittedName>
        <fullName evidence="1">Uncharacterized protein</fullName>
    </submittedName>
</protein>
<name>A0A9N9X4H1_DIABA</name>
<dbReference type="AlphaFoldDB" id="A0A9N9X4H1"/>
<proteinExistence type="predicted"/>
<dbReference type="EMBL" id="OU898276">
    <property type="protein sequence ID" value="CAG9826934.1"/>
    <property type="molecule type" value="Genomic_DNA"/>
</dbReference>
<dbReference type="PANTHER" id="PTHR46409">
    <property type="entry name" value="HTH PSQ-TYPE DOMAIN-CONTAINING PROTEIN"/>
    <property type="match status" value="1"/>
</dbReference>
<dbReference type="PANTHER" id="PTHR46409:SF1">
    <property type="entry name" value="HTH PSQ-TYPE DOMAIN-CONTAINING PROTEIN"/>
    <property type="match status" value="1"/>
</dbReference>
<reference evidence="1" key="1">
    <citation type="submission" date="2022-01" db="EMBL/GenBank/DDBJ databases">
        <authorList>
            <person name="King R."/>
        </authorList>
    </citation>
    <scope>NUCLEOTIDE SEQUENCE</scope>
</reference>
<accession>A0A9N9X4H1</accession>
<evidence type="ECO:0000313" key="2">
    <source>
        <dbReference type="Proteomes" id="UP001153709"/>
    </source>
</evidence>
<keyword evidence="2" id="KW-1185">Reference proteome</keyword>
<evidence type="ECO:0000313" key="1">
    <source>
        <dbReference type="EMBL" id="CAG9826934.1"/>
    </source>
</evidence>
<sequence length="89" mass="10088">MDVTEPPVTMHLSEEDLNRLLIDGLSDILAEGVLGKLPTHTQAVERAVKEVKRSALKVCDGKKRDEIIRTRLFDRAIRPKFDSKTEFKA</sequence>
<gene>
    <name evidence="1" type="ORF">DIABBA_LOCUS1007</name>
</gene>
<dbReference type="Proteomes" id="UP001153709">
    <property type="component" value="Chromosome 1"/>
</dbReference>